<dbReference type="GO" id="GO:0008170">
    <property type="term" value="F:N-methyltransferase activity"/>
    <property type="evidence" value="ECO:0007669"/>
    <property type="project" value="InterPro"/>
</dbReference>
<keyword evidence="5" id="KW-0680">Restriction system</keyword>
<evidence type="ECO:0000256" key="6">
    <source>
        <dbReference type="ARBA" id="ARBA00023125"/>
    </source>
</evidence>
<dbReference type="InterPro" id="IPR029063">
    <property type="entry name" value="SAM-dependent_MTases_sf"/>
</dbReference>
<dbReference type="PROSITE" id="PS00093">
    <property type="entry name" value="N4_MTASE"/>
    <property type="match status" value="1"/>
</dbReference>
<dbReference type="EC" id="2.1.1.-" evidence="8"/>
<reference evidence="11" key="1">
    <citation type="submission" date="2017-09" db="EMBL/GenBank/DDBJ databases">
        <title>Metaegenomics of thermophilic ammonia-oxidizing enrichment culture.</title>
        <authorList>
            <person name="Kato S."/>
            <person name="Suzuki K."/>
        </authorList>
    </citation>
    <scope>NUCLEOTIDE SEQUENCE [LARGE SCALE GENOMIC DNA]</scope>
</reference>
<keyword evidence="2 10" id="KW-0489">Methyltransferase</keyword>
<gene>
    <name evidence="10" type="primary">yhdJ_1</name>
    <name evidence="10" type="ORF">HRbin17_01585</name>
</gene>
<name>A0A2H5XD17_9BACT</name>
<evidence type="ECO:0000256" key="2">
    <source>
        <dbReference type="ARBA" id="ARBA00022603"/>
    </source>
</evidence>
<feature type="domain" description="DNA methylase N-4/N-6" evidence="9">
    <location>
        <begin position="21"/>
        <end position="249"/>
    </location>
</feature>
<dbReference type="EMBL" id="BEHT01000020">
    <property type="protein sequence ID" value="GBC99064.1"/>
    <property type="molecule type" value="Genomic_DNA"/>
</dbReference>
<evidence type="ECO:0000313" key="11">
    <source>
        <dbReference type="Proteomes" id="UP000236173"/>
    </source>
</evidence>
<dbReference type="GO" id="GO:0032259">
    <property type="term" value="P:methylation"/>
    <property type="evidence" value="ECO:0007669"/>
    <property type="project" value="UniProtKB-KW"/>
</dbReference>
<evidence type="ECO:0000256" key="1">
    <source>
        <dbReference type="ARBA" id="ARBA00010203"/>
    </source>
</evidence>
<dbReference type="GO" id="GO:0003677">
    <property type="term" value="F:DNA binding"/>
    <property type="evidence" value="ECO:0007669"/>
    <property type="project" value="UniProtKB-KW"/>
</dbReference>
<dbReference type="Gene3D" id="3.40.50.150">
    <property type="entry name" value="Vaccinia Virus protein VP39"/>
    <property type="match status" value="1"/>
</dbReference>
<dbReference type="PRINTS" id="PR00508">
    <property type="entry name" value="S21N4MTFRASE"/>
</dbReference>
<dbReference type="SUPFAM" id="SSF53335">
    <property type="entry name" value="S-adenosyl-L-methionine-dependent methyltransferases"/>
    <property type="match status" value="1"/>
</dbReference>
<dbReference type="AlphaFoldDB" id="A0A2H5XD17"/>
<evidence type="ECO:0000256" key="3">
    <source>
        <dbReference type="ARBA" id="ARBA00022679"/>
    </source>
</evidence>
<comment type="similarity">
    <text evidence="1">Belongs to the N(4)/N(6)-methyltransferase family. N(4) subfamily.</text>
</comment>
<comment type="catalytic activity">
    <reaction evidence="7">
        <text>a 2'-deoxycytidine in DNA + S-adenosyl-L-methionine = an N(4)-methyl-2'-deoxycytidine in DNA + S-adenosyl-L-homocysteine + H(+)</text>
        <dbReference type="Rhea" id="RHEA:16857"/>
        <dbReference type="Rhea" id="RHEA-COMP:11369"/>
        <dbReference type="Rhea" id="RHEA-COMP:13674"/>
        <dbReference type="ChEBI" id="CHEBI:15378"/>
        <dbReference type="ChEBI" id="CHEBI:57856"/>
        <dbReference type="ChEBI" id="CHEBI:59789"/>
        <dbReference type="ChEBI" id="CHEBI:85452"/>
        <dbReference type="ChEBI" id="CHEBI:137933"/>
        <dbReference type="EC" id="2.1.1.113"/>
    </reaction>
</comment>
<dbReference type="GO" id="GO:0015667">
    <property type="term" value="F:site-specific DNA-methyltransferase (cytosine-N4-specific) activity"/>
    <property type="evidence" value="ECO:0007669"/>
    <property type="project" value="UniProtKB-EC"/>
</dbReference>
<protein>
    <recommendedName>
        <fullName evidence="8">Methyltransferase</fullName>
        <ecNumber evidence="8">2.1.1.-</ecNumber>
    </recommendedName>
</protein>
<keyword evidence="3 10" id="KW-0808">Transferase</keyword>
<dbReference type="InterPro" id="IPR001091">
    <property type="entry name" value="RM_Methyltransferase"/>
</dbReference>
<evidence type="ECO:0000256" key="7">
    <source>
        <dbReference type="ARBA" id="ARBA00049120"/>
    </source>
</evidence>
<dbReference type="InterPro" id="IPR002941">
    <property type="entry name" value="DNA_methylase_N4/N6"/>
</dbReference>
<accession>A0A2H5XD17</accession>
<comment type="caution">
    <text evidence="10">The sequence shown here is derived from an EMBL/GenBank/DDBJ whole genome shotgun (WGS) entry which is preliminary data.</text>
</comment>
<sequence length="304" mass="35242">MTFRIVFGDAQNMAEVPDGTVHLVVTSPPYFNAPFDYPDLFPSYDAYCATMHAVAREIWRVLADGRTVCVVCDDVLVNGERYPIVSDLTKIFVEIGFRYRDRLVWLKPEGYIRISRRSGVLLQHPYPLYFYPDNVQESVLIFQKGRFDYRSVSDEVREASRLDLNEYQKRKWYLNVWHITNVLPLKGRLEEGIAAFPEELARRLILLFSHKGETVLDPFLGSGTTMKVARLLGRSCIGYELDLELLPIIRQKVGMDNASLLDDARFEVIIRDDARHLRTWLSEQVKQRRSAARDAQGHSKRLKR</sequence>
<evidence type="ECO:0000313" key="10">
    <source>
        <dbReference type="EMBL" id="GBC99064.1"/>
    </source>
</evidence>
<dbReference type="Pfam" id="PF01555">
    <property type="entry name" value="N6_N4_Mtase"/>
    <property type="match status" value="1"/>
</dbReference>
<evidence type="ECO:0000256" key="8">
    <source>
        <dbReference type="RuleBase" id="RU362026"/>
    </source>
</evidence>
<organism evidence="10 11">
    <name type="scientific">Candidatus Fervidibacter japonicus</name>
    <dbReference type="NCBI Taxonomy" id="2035412"/>
    <lineage>
        <taxon>Bacteria</taxon>
        <taxon>Candidatus Fervidibacterota</taxon>
        <taxon>Candidatus Fervidibacter</taxon>
    </lineage>
</organism>
<keyword evidence="4" id="KW-0949">S-adenosyl-L-methionine</keyword>
<keyword evidence="6" id="KW-0238">DNA-binding</keyword>
<dbReference type="InterPro" id="IPR017985">
    <property type="entry name" value="MeTrfase_CN4_CS"/>
</dbReference>
<evidence type="ECO:0000256" key="5">
    <source>
        <dbReference type="ARBA" id="ARBA00022747"/>
    </source>
</evidence>
<dbReference type="Proteomes" id="UP000236173">
    <property type="component" value="Unassembled WGS sequence"/>
</dbReference>
<dbReference type="GO" id="GO:0009307">
    <property type="term" value="P:DNA restriction-modification system"/>
    <property type="evidence" value="ECO:0007669"/>
    <property type="project" value="UniProtKB-KW"/>
</dbReference>
<evidence type="ECO:0000259" key="9">
    <source>
        <dbReference type="Pfam" id="PF01555"/>
    </source>
</evidence>
<proteinExistence type="inferred from homology"/>
<evidence type="ECO:0000256" key="4">
    <source>
        <dbReference type="ARBA" id="ARBA00022691"/>
    </source>
</evidence>